<keyword evidence="3 7" id="KW-0479">Metal-binding</keyword>
<dbReference type="PANTHER" id="PTHR24291:SF50">
    <property type="entry name" value="BIFUNCTIONAL ALBAFLAVENONE MONOOXYGENASE_TERPENE SYNTHASE"/>
    <property type="match status" value="1"/>
</dbReference>
<dbReference type="GO" id="GO:0016705">
    <property type="term" value="F:oxidoreductase activity, acting on paired donors, with incorporation or reduction of molecular oxygen"/>
    <property type="evidence" value="ECO:0007669"/>
    <property type="project" value="InterPro"/>
</dbReference>
<comment type="caution">
    <text evidence="8">The sequence shown here is derived from an EMBL/GenBank/DDBJ whole genome shotgun (WGS) entry which is preliminary data.</text>
</comment>
<keyword evidence="5 7" id="KW-0408">Iron</keyword>
<evidence type="ECO:0000256" key="3">
    <source>
        <dbReference type="ARBA" id="ARBA00022723"/>
    </source>
</evidence>
<gene>
    <name evidence="8" type="ORF">C4K68_28050</name>
</gene>
<dbReference type="GO" id="GO:0005506">
    <property type="term" value="F:iron ion binding"/>
    <property type="evidence" value="ECO:0007669"/>
    <property type="project" value="InterPro"/>
</dbReference>
<evidence type="ECO:0000256" key="6">
    <source>
        <dbReference type="ARBA" id="ARBA00023033"/>
    </source>
</evidence>
<evidence type="ECO:0000256" key="7">
    <source>
        <dbReference type="PIRSR" id="PIRSR602401-1"/>
    </source>
</evidence>
<dbReference type="GO" id="GO:0004497">
    <property type="term" value="F:monooxygenase activity"/>
    <property type="evidence" value="ECO:0007669"/>
    <property type="project" value="UniProtKB-KW"/>
</dbReference>
<dbReference type="PANTHER" id="PTHR24291">
    <property type="entry name" value="CYTOCHROME P450 FAMILY 4"/>
    <property type="match status" value="1"/>
</dbReference>
<dbReference type="InterPro" id="IPR036396">
    <property type="entry name" value="Cyt_P450_sf"/>
</dbReference>
<dbReference type="Proteomes" id="UP000238196">
    <property type="component" value="Unassembled WGS sequence"/>
</dbReference>
<dbReference type="CDD" id="cd00302">
    <property type="entry name" value="cytochrome_P450"/>
    <property type="match status" value="1"/>
</dbReference>
<evidence type="ECO:0000313" key="8">
    <source>
        <dbReference type="EMBL" id="PPC73975.1"/>
    </source>
</evidence>
<proteinExistence type="inferred from homology"/>
<comment type="similarity">
    <text evidence="1">Belongs to the cytochrome P450 family.</text>
</comment>
<keyword evidence="6" id="KW-0503">Monooxygenase</keyword>
<keyword evidence="2 7" id="KW-0349">Heme</keyword>
<evidence type="ECO:0008006" key="10">
    <source>
        <dbReference type="Google" id="ProtNLM"/>
    </source>
</evidence>
<dbReference type="GO" id="GO:0020037">
    <property type="term" value="F:heme binding"/>
    <property type="evidence" value="ECO:0007669"/>
    <property type="project" value="InterPro"/>
</dbReference>
<organism evidence="8 9">
    <name type="scientific">Proteobacteria bacterium 228</name>
    <dbReference type="NCBI Taxonomy" id="2083153"/>
    <lineage>
        <taxon>Bacteria</taxon>
        <taxon>Pseudomonadati</taxon>
        <taxon>Pseudomonadota</taxon>
    </lineage>
</organism>
<accession>A0A2S5KH56</accession>
<comment type="cofactor">
    <cofactor evidence="7">
        <name>heme</name>
        <dbReference type="ChEBI" id="CHEBI:30413"/>
    </cofactor>
</comment>
<evidence type="ECO:0000313" key="9">
    <source>
        <dbReference type="Proteomes" id="UP000238196"/>
    </source>
</evidence>
<dbReference type="InterPro" id="IPR002401">
    <property type="entry name" value="Cyt_P450_E_grp-I"/>
</dbReference>
<dbReference type="SUPFAM" id="SSF48264">
    <property type="entry name" value="Cytochrome P450"/>
    <property type="match status" value="1"/>
</dbReference>
<dbReference type="AlphaFoldDB" id="A0A2S5KH56"/>
<evidence type="ECO:0000256" key="5">
    <source>
        <dbReference type="ARBA" id="ARBA00023004"/>
    </source>
</evidence>
<dbReference type="OrthoDB" id="5290182at2"/>
<protein>
    <recommendedName>
        <fullName evidence="10">Cytochrome P450</fullName>
    </recommendedName>
</protein>
<sequence length="427" mass="47501">MGFIMTSEIFVPSLEFFPLEKVDWPSSSELIRFRESSRPREILSEKVIIKSLGRRNVAIIADPVAAQKVLISKSESFPKALVQQKLGKSAFGPGISGTLGEQNKRQRKALQTLVSSKQVRSVSSISEEIANDAVTRWLALGKIDLYREMSELALQITWCSMFGAGQYHGRDNIVTEVINELHACPKSDFVSSADVVRKLVKHFESTERWKSVINTNPFSKISCPFGWQSNNHLSQEELRANALVFAASGHVTTGISMAWTSWLLGQDQALQSEVLKDSYLDDNKHSMLRDVINETLRLFPPGPEVMRDSSEAIQIDDTHVPAGSMLIISIYALHRHKLLWNSPDQFIPSRFQTDLPVPGSFLPFSGGTYGCSGPGLAMAEMISVIFACLKKIRFRVDKADAAMVKLEPGICLYPGSKLIATIEKRLD</sequence>
<dbReference type="PRINTS" id="PR00463">
    <property type="entry name" value="EP450I"/>
</dbReference>
<feature type="binding site" description="axial binding residue" evidence="7">
    <location>
        <position position="371"/>
    </location>
    <ligand>
        <name>heme</name>
        <dbReference type="ChEBI" id="CHEBI:30413"/>
    </ligand>
    <ligandPart>
        <name>Fe</name>
        <dbReference type="ChEBI" id="CHEBI:18248"/>
    </ligandPart>
</feature>
<name>A0A2S5KH56_9PROT</name>
<evidence type="ECO:0000256" key="1">
    <source>
        <dbReference type="ARBA" id="ARBA00010617"/>
    </source>
</evidence>
<dbReference type="Gene3D" id="1.10.630.10">
    <property type="entry name" value="Cytochrome P450"/>
    <property type="match status" value="1"/>
</dbReference>
<dbReference type="PRINTS" id="PR00385">
    <property type="entry name" value="P450"/>
</dbReference>
<dbReference type="EMBL" id="PRLP01000169">
    <property type="protein sequence ID" value="PPC73975.1"/>
    <property type="molecule type" value="Genomic_DNA"/>
</dbReference>
<evidence type="ECO:0000256" key="4">
    <source>
        <dbReference type="ARBA" id="ARBA00023002"/>
    </source>
</evidence>
<reference evidence="8 9" key="1">
    <citation type="submission" date="2018-02" db="EMBL/GenBank/DDBJ databases">
        <title>novel marine gammaproteobacteria from coastal saline agro ecosystem.</title>
        <authorList>
            <person name="Krishnan R."/>
            <person name="Ramesh Kumar N."/>
        </authorList>
    </citation>
    <scope>NUCLEOTIDE SEQUENCE [LARGE SCALE GENOMIC DNA]</scope>
    <source>
        <strain evidence="8 9">228</strain>
    </source>
</reference>
<dbReference type="Pfam" id="PF00067">
    <property type="entry name" value="p450"/>
    <property type="match status" value="1"/>
</dbReference>
<dbReference type="InterPro" id="IPR050196">
    <property type="entry name" value="Cytochrome_P450_Monoox"/>
</dbReference>
<dbReference type="InterPro" id="IPR001128">
    <property type="entry name" value="Cyt_P450"/>
</dbReference>
<evidence type="ECO:0000256" key="2">
    <source>
        <dbReference type="ARBA" id="ARBA00022617"/>
    </source>
</evidence>
<keyword evidence="4" id="KW-0560">Oxidoreductase</keyword>